<dbReference type="EMBL" id="CP001055">
    <property type="protein sequence ID" value="ACC98613.1"/>
    <property type="molecule type" value="Genomic_DNA"/>
</dbReference>
<dbReference type="RefSeq" id="WP_012415228.1">
    <property type="nucleotide sequence ID" value="NC_010644.1"/>
</dbReference>
<dbReference type="Proteomes" id="UP000001029">
    <property type="component" value="Chromosome"/>
</dbReference>
<dbReference type="Pfam" id="PF14196">
    <property type="entry name" value="ATC_hydrolase"/>
    <property type="match status" value="1"/>
</dbReference>
<dbReference type="AlphaFoldDB" id="B2KDL7"/>
<sequence length="236" mass="26529">MNNFYELNKEKYMAVVAAIEKHIEPYIKEHFSDSETAEIIKTARSDFEALYPGLPFIGEANPLTVNLVGAAYEMGIYSGLEKRGLSLKIISHINQLALKDYSASAMTPQSVEFVRNAALSKETIEAAAAESQKKKYTGDWVSEYLPPEPGSGFDTGVKYTHCGIIDLYRKYGKERYLPYICLNDYPMYGAMGISFKRTKTLAHGADCCDFCFKLKGGKMPSFIEDPEELEEFKNTK</sequence>
<evidence type="ECO:0000313" key="1">
    <source>
        <dbReference type="EMBL" id="ACC98613.1"/>
    </source>
</evidence>
<dbReference type="KEGG" id="emi:Emin_1060"/>
<dbReference type="HOGENOM" id="CLU_081233_0_0_0"/>
<protein>
    <recommendedName>
        <fullName evidence="3">L-2-amino-thiazoline-4-carboxylic acid hydrolase</fullName>
    </recommendedName>
</protein>
<reference evidence="1 2" key="1">
    <citation type="journal article" date="2009" name="Appl. Environ. Microbiol.">
        <title>Genomic analysis of 'Elusimicrobium minutum,' the first cultivated representative of the phylum 'Elusimicrobia' (formerly termite group 1).</title>
        <authorList>
            <person name="Herlemann D.P.R."/>
            <person name="Geissinger O."/>
            <person name="Ikeda-Ohtsubo W."/>
            <person name="Kunin V."/>
            <person name="Sun H."/>
            <person name="Lapidus A."/>
            <person name="Hugenholtz P."/>
            <person name="Brune A."/>
        </authorList>
    </citation>
    <scope>NUCLEOTIDE SEQUENCE [LARGE SCALE GENOMIC DNA]</scope>
    <source>
        <strain evidence="1 2">Pei191</strain>
    </source>
</reference>
<accession>B2KDL7</accession>
<dbReference type="STRING" id="445932.Emin_1060"/>
<name>B2KDL7_ELUMP</name>
<organism evidence="1 2">
    <name type="scientific">Elusimicrobium minutum (strain Pei191)</name>
    <dbReference type="NCBI Taxonomy" id="445932"/>
    <lineage>
        <taxon>Bacteria</taxon>
        <taxon>Pseudomonadati</taxon>
        <taxon>Elusimicrobiota</taxon>
        <taxon>Elusimicrobia</taxon>
        <taxon>Elusimicrobiales</taxon>
        <taxon>Elusimicrobiaceae</taxon>
        <taxon>Elusimicrobium</taxon>
    </lineage>
</organism>
<proteinExistence type="predicted"/>
<dbReference type="InterPro" id="IPR026002">
    <property type="entry name" value="ATC_hydrolase-like"/>
</dbReference>
<evidence type="ECO:0008006" key="3">
    <source>
        <dbReference type="Google" id="ProtNLM"/>
    </source>
</evidence>
<keyword evidence="2" id="KW-1185">Reference proteome</keyword>
<evidence type="ECO:0000313" key="2">
    <source>
        <dbReference type="Proteomes" id="UP000001029"/>
    </source>
</evidence>
<gene>
    <name evidence="1" type="ordered locus">Emin_1060</name>
</gene>